<dbReference type="Pfam" id="PF14200">
    <property type="entry name" value="RicinB_lectin_2"/>
    <property type="match status" value="2"/>
</dbReference>
<evidence type="ECO:0000256" key="1">
    <source>
        <dbReference type="SAM" id="MobiDB-lite"/>
    </source>
</evidence>
<feature type="domain" description="Ricin B lectin" evidence="3">
    <location>
        <begin position="838"/>
        <end position="982"/>
    </location>
</feature>
<dbReference type="OrthoDB" id="1124260at2"/>
<gene>
    <name evidence="4" type="ORF">DDZ16_00130</name>
</gene>
<accession>A0A2U2BCY8</accession>
<evidence type="ECO:0000313" key="5">
    <source>
        <dbReference type="Proteomes" id="UP000244956"/>
    </source>
</evidence>
<dbReference type="AlphaFoldDB" id="A0A2U2BCY8"/>
<dbReference type="Gene3D" id="2.80.10.50">
    <property type="match status" value="4"/>
</dbReference>
<reference evidence="4 5" key="1">
    <citation type="submission" date="2018-05" db="EMBL/GenBank/DDBJ databases">
        <title>Marinilabilia rubrum sp. nov., isolated from saltern sediment.</title>
        <authorList>
            <person name="Zhang R."/>
        </authorList>
    </citation>
    <scope>NUCLEOTIDE SEQUENCE [LARGE SCALE GENOMIC DNA]</scope>
    <source>
        <strain evidence="4 5">WTE16</strain>
    </source>
</reference>
<dbReference type="RefSeq" id="WP_109262391.1">
    <property type="nucleotide sequence ID" value="NZ_QEWP01000001.1"/>
</dbReference>
<feature type="signal peptide" evidence="2">
    <location>
        <begin position="1"/>
        <end position="18"/>
    </location>
</feature>
<dbReference type="CDD" id="cd00161">
    <property type="entry name" value="beta-trefoil_Ricin-like"/>
    <property type="match status" value="2"/>
</dbReference>
<protein>
    <recommendedName>
        <fullName evidence="3">Ricin B lectin domain-containing protein</fullName>
    </recommendedName>
</protein>
<dbReference type="InterPro" id="IPR035992">
    <property type="entry name" value="Ricin_B-like_lectins"/>
</dbReference>
<feature type="chain" id="PRO_5015483123" description="Ricin B lectin domain-containing protein" evidence="2">
    <location>
        <begin position="19"/>
        <end position="1152"/>
    </location>
</feature>
<dbReference type="SMART" id="SM00458">
    <property type="entry name" value="RICIN"/>
    <property type="match status" value="2"/>
</dbReference>
<proteinExistence type="predicted"/>
<evidence type="ECO:0000313" key="4">
    <source>
        <dbReference type="EMBL" id="PWE00936.1"/>
    </source>
</evidence>
<organism evidence="4 5">
    <name type="scientific">Marinilabilia rubra</name>
    <dbReference type="NCBI Taxonomy" id="2162893"/>
    <lineage>
        <taxon>Bacteria</taxon>
        <taxon>Pseudomonadati</taxon>
        <taxon>Bacteroidota</taxon>
        <taxon>Bacteroidia</taxon>
        <taxon>Marinilabiliales</taxon>
        <taxon>Marinilabiliaceae</taxon>
        <taxon>Marinilabilia</taxon>
    </lineage>
</organism>
<comment type="caution">
    <text evidence="4">The sequence shown here is derived from an EMBL/GenBank/DDBJ whole genome shotgun (WGS) entry which is preliminary data.</text>
</comment>
<evidence type="ECO:0000259" key="3">
    <source>
        <dbReference type="SMART" id="SM00458"/>
    </source>
</evidence>
<dbReference type="Proteomes" id="UP000244956">
    <property type="component" value="Unassembled WGS sequence"/>
</dbReference>
<sequence>MRIITFLLLLIFASPVFSQTTEQIKLPGFGEIPVTKTGDLYSVKLRNYGTFDFKGSINPLELESTVTIGQMSKLPGYEIYKNLGLEDITLNLSGDGFIFEANADTRKNLATLCDAFNITAPFIKIKAKIARDGFATQGALSFEDDPIEVIIIPSQGTKYSLVELELGAKIGISMPGAEDEGDDSASGTRGNQGKGGGKLFDISPEIGVKTTMGIQPTKWDPDLETVVAFSYNLVTQEITGSGSMVGEWSNPFNLSKFLAPETIVLADAAIEMGYIPGSPTPTNIGFHFGRARLFGLEYTVAMSMAPADKQIAVKAGRPKMTMNQFTDMLQSFKLNVPDIFPDEIYIEDVEITMAPAGAEIGEFELDDGLRFKGVANFRNTFKGDINFIASVSQGFFLDYNIDADFKRMLMNELRKVKPLAPVMDRALSTLQVRKVNLHLEANREDLKLAGKTHVKFEVFDKTFEFDVEGQLDPQKIAEKAIDKIVEEGEVLQMANKVRDVVGGASKKAYGIASNAFNDARKELGTVARHTHGKEAAESAVGFLKTAITERKLDWENKSKTKCDKECVPRLARNMADPMLRGTNNSVSSFYNEVMPSLRRVVGDNESETKEMRKKIIWNDWKKLAQKIDKDWASIIKDDTYIRFYIKPSSATNGGHIYRRLVRKERDEHKKFRLSIWEKMLTEVDRSNELYNVYRIYSVADEDKSWDIPGLHFNARTKGGKLNLYKDDNGADRFIKVIDSDNDGVVMFQPQHSDCVVDVTGGSSATGNHMQLWHQNNTASQRFKLIEVPGKIDTYFIETKDGLYLTSGRTITQETPTKTENQMWYFEKAYTSEMDPPKSDKYRIRSMAGKKLYIDVPGRGEGIDGKDAYLQLWSMDSGPDRTIQISNEKDGNLFTLQPLHGKWVFDVEGYSHSKGARIQLYDKNKTPNQFFEFVYAGAPMVYQIRCFHSGKFLDASAGGINQNGCKVQQWAGHNGDNQKWKLESVGPHWAAPPKDQAFFIRPAYSKKYWDLGGDGAETNKKGKRFKLWTLNGGGDRKFKFKPTGDHSWLNIQVQNGGRQVDCKGGKVKSNGTPLHLWDAHGGDSQKFAIKPTGPNTFVLLSKGYKAVDIKSGDIHDNGAEIHLWSQHYGASQQFVIEYADGPKRGQVYKFPGF</sequence>
<feature type="domain" description="Ricin B lectin" evidence="3">
    <location>
        <begin position="993"/>
        <end position="1136"/>
    </location>
</feature>
<evidence type="ECO:0000256" key="2">
    <source>
        <dbReference type="SAM" id="SignalP"/>
    </source>
</evidence>
<feature type="region of interest" description="Disordered" evidence="1">
    <location>
        <begin position="175"/>
        <end position="200"/>
    </location>
</feature>
<dbReference type="EMBL" id="QEWP01000001">
    <property type="protein sequence ID" value="PWE00936.1"/>
    <property type="molecule type" value="Genomic_DNA"/>
</dbReference>
<dbReference type="InterPro" id="IPR000772">
    <property type="entry name" value="Ricin_B_lectin"/>
</dbReference>
<keyword evidence="2" id="KW-0732">Signal</keyword>
<name>A0A2U2BCY8_9BACT</name>
<dbReference type="SUPFAM" id="SSF50370">
    <property type="entry name" value="Ricin B-like lectins"/>
    <property type="match status" value="3"/>
</dbReference>
<keyword evidence="5" id="KW-1185">Reference proteome</keyword>